<dbReference type="PANTHER" id="PTHR30238">
    <property type="entry name" value="MEMBRANE BOUND PREDICTED REDOX MODULATOR"/>
    <property type="match status" value="1"/>
</dbReference>
<proteinExistence type="inferred from homology"/>
<gene>
    <name evidence="7" type="primary">alx</name>
    <name evidence="7" type="ORF">PbB2_01185</name>
</gene>
<evidence type="ECO:0000256" key="4">
    <source>
        <dbReference type="ARBA" id="ARBA00022989"/>
    </source>
</evidence>
<feature type="transmembrane region" description="Helical" evidence="6">
    <location>
        <begin position="127"/>
        <end position="149"/>
    </location>
</feature>
<accession>A0A2P2E8Z3</accession>
<evidence type="ECO:0000256" key="1">
    <source>
        <dbReference type="ARBA" id="ARBA00004141"/>
    </source>
</evidence>
<feature type="transmembrane region" description="Helical" evidence="6">
    <location>
        <begin position="53"/>
        <end position="71"/>
    </location>
</feature>
<name>A0A2P2E8Z3_9PROT</name>
<feature type="transmembrane region" description="Helical" evidence="6">
    <location>
        <begin position="318"/>
        <end position="338"/>
    </location>
</feature>
<keyword evidence="5 6" id="KW-0472">Membrane</keyword>
<feature type="transmembrane region" description="Helical" evidence="6">
    <location>
        <begin position="16"/>
        <end position="32"/>
    </location>
</feature>
<dbReference type="PANTHER" id="PTHR30238:SF0">
    <property type="entry name" value="THYLAKOID MEMBRANE PROTEIN TERC, CHLOROPLASTIC"/>
    <property type="match status" value="1"/>
</dbReference>
<organism evidence="7 8">
    <name type="scientific">Candidatus Phycosocius bacilliformis</name>
    <dbReference type="NCBI Taxonomy" id="1445552"/>
    <lineage>
        <taxon>Bacteria</taxon>
        <taxon>Pseudomonadati</taxon>
        <taxon>Pseudomonadota</taxon>
        <taxon>Alphaproteobacteria</taxon>
        <taxon>Caulobacterales</taxon>
        <taxon>Caulobacterales incertae sedis</taxon>
        <taxon>Candidatus Phycosocius</taxon>
    </lineage>
</organism>
<feature type="transmembrane region" description="Helical" evidence="6">
    <location>
        <begin position="287"/>
        <end position="306"/>
    </location>
</feature>
<evidence type="ECO:0000256" key="5">
    <source>
        <dbReference type="ARBA" id="ARBA00023136"/>
    </source>
</evidence>
<comment type="subcellular location">
    <subcellularLocation>
        <location evidence="1">Membrane</location>
        <topology evidence="1">Multi-pass membrane protein</topology>
    </subcellularLocation>
</comment>
<evidence type="ECO:0000256" key="2">
    <source>
        <dbReference type="ARBA" id="ARBA00007511"/>
    </source>
</evidence>
<keyword evidence="8" id="KW-1185">Reference proteome</keyword>
<evidence type="ECO:0000256" key="3">
    <source>
        <dbReference type="ARBA" id="ARBA00022692"/>
    </source>
</evidence>
<feature type="transmembrane region" description="Helical" evidence="6">
    <location>
        <begin position="101"/>
        <end position="120"/>
    </location>
</feature>
<protein>
    <submittedName>
        <fullName evidence="7">Inner membrane protein alx</fullName>
    </submittedName>
</protein>
<comment type="similarity">
    <text evidence="2">Belongs to the TerC family.</text>
</comment>
<evidence type="ECO:0000313" key="7">
    <source>
        <dbReference type="EMBL" id="GBF57518.1"/>
    </source>
</evidence>
<dbReference type="Pfam" id="PF03741">
    <property type="entry name" value="TerC"/>
    <property type="match status" value="1"/>
</dbReference>
<keyword evidence="3 6" id="KW-0812">Transmembrane</keyword>
<reference evidence="7 8" key="1">
    <citation type="journal article" date="2018" name="Genome Announc.">
        <title>Draft Genome Sequence of "Candidatus Phycosocius bacilliformis," an Alphaproteobacterial Ectosymbiont of the Hydrocarbon-Producing Green Alga Botryococcus braunii.</title>
        <authorList>
            <person name="Tanabe Y."/>
            <person name="Yamaguchi H."/>
            <person name="Watanabe M.M."/>
        </authorList>
    </citation>
    <scope>NUCLEOTIDE SEQUENCE [LARGE SCALE GENOMIC DNA]</scope>
    <source>
        <strain evidence="7 8">BOTRYCO-2</strain>
    </source>
</reference>
<feature type="transmembrane region" description="Helical" evidence="6">
    <location>
        <begin position="155"/>
        <end position="173"/>
    </location>
</feature>
<dbReference type="InterPro" id="IPR022369">
    <property type="entry name" value="Integral_membrane_TerC_rswitch"/>
</dbReference>
<dbReference type="OrthoDB" id="9783692at2"/>
<evidence type="ECO:0000256" key="6">
    <source>
        <dbReference type="SAM" id="Phobius"/>
    </source>
</evidence>
<dbReference type="AlphaFoldDB" id="A0A2P2E8Z3"/>
<dbReference type="RefSeq" id="WP_108984403.1">
    <property type="nucleotide sequence ID" value="NZ_BFBR01000003.1"/>
</dbReference>
<feature type="transmembrane region" description="Helical" evidence="6">
    <location>
        <begin position="255"/>
        <end position="275"/>
    </location>
</feature>
<dbReference type="NCBIfam" id="TIGR03718">
    <property type="entry name" value="R_switched_Alx"/>
    <property type="match status" value="1"/>
</dbReference>
<evidence type="ECO:0000313" key="8">
    <source>
        <dbReference type="Proteomes" id="UP000245086"/>
    </source>
</evidence>
<dbReference type="GO" id="GO:0016020">
    <property type="term" value="C:membrane"/>
    <property type="evidence" value="ECO:0007669"/>
    <property type="project" value="UniProtKB-SubCell"/>
</dbReference>
<sequence length="349" mass="39730">MDALPFLTAVYAGQPVWLWLAFLSFIGFLLWLDLGVINNKDGVVSASKSAKMWAAFASLAVAFGAYVYFVYEPDPRYYNSPDNLNQQAVIQYFTGYLLETALAFDNIFVIGMIFTFFAVPREYQHRVLFWGIIGAIVFRAIFIGLGSAVVNEFTWVLYIFAAFLIFTGWKMLFGGDHEMKLEDNPVLKFVKKRMRVTETIENHNFFVKKPHPDGSGRLVLWATPLFLALMMVELVDIIFAVDSVPAIFAVTRDPFIVYTSNIFAILGLRSMYFMLAEAVERFKYLKYGLSLVLVLIGFKIIWNFGLSKELKMVPYMEPHWSLIATLVLLGGAIGYSLWKTRHEGVKPAE</sequence>
<feature type="transmembrane region" description="Helical" evidence="6">
    <location>
        <begin position="218"/>
        <end position="240"/>
    </location>
</feature>
<dbReference type="Proteomes" id="UP000245086">
    <property type="component" value="Unassembled WGS sequence"/>
</dbReference>
<comment type="caution">
    <text evidence="7">The sequence shown here is derived from an EMBL/GenBank/DDBJ whole genome shotgun (WGS) entry which is preliminary data.</text>
</comment>
<dbReference type="InterPro" id="IPR005496">
    <property type="entry name" value="Integral_membrane_TerC"/>
</dbReference>
<keyword evidence="4 6" id="KW-1133">Transmembrane helix</keyword>
<dbReference type="EMBL" id="BFBR01000003">
    <property type="protein sequence ID" value="GBF57518.1"/>
    <property type="molecule type" value="Genomic_DNA"/>
</dbReference>